<protein>
    <submittedName>
        <fullName evidence="4">TM221 protein</fullName>
    </submittedName>
</protein>
<feature type="region of interest" description="Disordered" evidence="1">
    <location>
        <begin position="48"/>
        <end position="181"/>
    </location>
</feature>
<organism evidence="4 5">
    <name type="scientific">Sylvietta virens</name>
    <name type="common">Green crombec</name>
    <dbReference type="NCBI Taxonomy" id="208069"/>
    <lineage>
        <taxon>Eukaryota</taxon>
        <taxon>Metazoa</taxon>
        <taxon>Chordata</taxon>
        <taxon>Craniata</taxon>
        <taxon>Vertebrata</taxon>
        <taxon>Euteleostomi</taxon>
        <taxon>Archelosauria</taxon>
        <taxon>Archosauria</taxon>
        <taxon>Dinosauria</taxon>
        <taxon>Saurischia</taxon>
        <taxon>Theropoda</taxon>
        <taxon>Coelurosauria</taxon>
        <taxon>Aves</taxon>
        <taxon>Neognathae</taxon>
        <taxon>Neoaves</taxon>
        <taxon>Telluraves</taxon>
        <taxon>Australaves</taxon>
        <taxon>Passeriformes</taxon>
        <taxon>Sylvioidea</taxon>
        <taxon>Sylviidae</taxon>
        <taxon>Acrocephalinae</taxon>
        <taxon>Sylvietta</taxon>
    </lineage>
</organism>
<name>A0A7L0LRH0_9SYLV</name>
<feature type="compositionally biased region" description="Basic and acidic residues" evidence="1">
    <location>
        <begin position="144"/>
        <end position="158"/>
    </location>
</feature>
<feature type="compositionally biased region" description="Basic and acidic residues" evidence="1">
    <location>
        <begin position="118"/>
        <end position="133"/>
    </location>
</feature>
<feature type="compositionally biased region" description="Low complexity" evidence="1">
    <location>
        <begin position="48"/>
        <end position="60"/>
    </location>
</feature>
<dbReference type="AlphaFoldDB" id="A0A7L0LRH0"/>
<keyword evidence="3" id="KW-0732">Signal</keyword>
<dbReference type="Proteomes" id="UP000567822">
    <property type="component" value="Unassembled WGS sequence"/>
</dbReference>
<dbReference type="Pfam" id="PF15038">
    <property type="entry name" value="Jiraiya"/>
    <property type="match status" value="1"/>
</dbReference>
<dbReference type="EMBL" id="VXAN01001318">
    <property type="protein sequence ID" value="NXK70602.1"/>
    <property type="molecule type" value="Genomic_DNA"/>
</dbReference>
<gene>
    <name evidence="4" type="primary">Tmem221</name>
    <name evidence="4" type="ORF">SYLVIR_R15769</name>
</gene>
<feature type="chain" id="PRO_5029698645" evidence="3">
    <location>
        <begin position="20"/>
        <end position="181"/>
    </location>
</feature>
<evidence type="ECO:0000256" key="3">
    <source>
        <dbReference type="SAM" id="SignalP"/>
    </source>
</evidence>
<proteinExistence type="predicted"/>
<reference evidence="4 5" key="1">
    <citation type="submission" date="2019-09" db="EMBL/GenBank/DDBJ databases">
        <title>Bird 10,000 Genomes (B10K) Project - Family phase.</title>
        <authorList>
            <person name="Zhang G."/>
        </authorList>
    </citation>
    <scope>NUCLEOTIDE SEQUENCE [LARGE SCALE GENOMIC DNA]</scope>
    <source>
        <strain evidence="4">B10K-DU-009-59</strain>
        <tissue evidence="4">Muscle</tissue>
    </source>
</reference>
<feature type="non-terminal residue" evidence="4">
    <location>
        <position position="181"/>
    </location>
</feature>
<comment type="caution">
    <text evidence="4">The sequence shown here is derived from an EMBL/GenBank/DDBJ whole genome shotgun (WGS) entry which is preliminary data.</text>
</comment>
<dbReference type="PANTHER" id="PTHR36132:SF1">
    <property type="entry name" value="TRANSMEMBRANE PROTEIN 221"/>
    <property type="match status" value="1"/>
</dbReference>
<feature type="non-terminal residue" evidence="4">
    <location>
        <position position="1"/>
    </location>
</feature>
<dbReference type="InterPro" id="IPR029201">
    <property type="entry name" value="Jiraiya"/>
</dbReference>
<sequence>ALALSMLLLFQLEAGIASACILTSGILVLLLSVLHALLRASQISQISRISQRSRSEPSQSLYENDSAQPGHGSELRDKTSAAPPPEIHREFSFPPFPEGKSRRGSGSSSDLSSAGSPRSKEFQREFFQREFFQRDAQGSSRTHRTLEEDSGLLREQGRKPWNVMRNAMARKATVGKDSTLV</sequence>
<feature type="compositionally biased region" description="Low complexity" evidence="1">
    <location>
        <begin position="104"/>
        <end position="117"/>
    </location>
</feature>
<dbReference type="InterPro" id="IPR053101">
    <property type="entry name" value="TM221"/>
</dbReference>
<evidence type="ECO:0000313" key="5">
    <source>
        <dbReference type="Proteomes" id="UP000567822"/>
    </source>
</evidence>
<dbReference type="PANTHER" id="PTHR36132">
    <property type="entry name" value="TRANSMEMBRANE PROTEIN 221"/>
    <property type="match status" value="1"/>
</dbReference>
<evidence type="ECO:0000256" key="2">
    <source>
        <dbReference type="SAM" id="Phobius"/>
    </source>
</evidence>
<evidence type="ECO:0000313" key="4">
    <source>
        <dbReference type="EMBL" id="NXK70602.1"/>
    </source>
</evidence>
<evidence type="ECO:0000256" key="1">
    <source>
        <dbReference type="SAM" id="MobiDB-lite"/>
    </source>
</evidence>
<feature type="transmembrane region" description="Helical" evidence="2">
    <location>
        <begin position="14"/>
        <end position="38"/>
    </location>
</feature>
<keyword evidence="2" id="KW-0472">Membrane</keyword>
<keyword evidence="2" id="KW-1133">Transmembrane helix</keyword>
<accession>A0A7L0LRH0</accession>
<keyword evidence="2" id="KW-0812">Transmembrane</keyword>
<keyword evidence="5" id="KW-1185">Reference proteome</keyword>
<feature type="signal peptide" evidence="3">
    <location>
        <begin position="1"/>
        <end position="19"/>
    </location>
</feature>